<comment type="caution">
    <text evidence="1">The sequence shown here is derived from an EMBL/GenBank/DDBJ whole genome shotgun (WGS) entry which is preliminary data.</text>
</comment>
<dbReference type="Proteomes" id="UP000011701">
    <property type="component" value="Chromosome"/>
</dbReference>
<dbReference type="HOGENOM" id="CLU_2811177_0_0_12"/>
<accession>A0A0F6MQT7</accession>
<sequence length="67" mass="7793">MKKETEKAVKLFNQLNKETQDKFLLALEFSIKSQESTIQQIRIQHPDLKINFEPVQVESLKLAVNHG</sequence>
<gene>
    <name evidence="1" type="ORF">HMPREF9723_00478</name>
</gene>
<dbReference type="AlphaFoldDB" id="A0A0F6MQT7"/>
<dbReference type="RefSeq" id="WP_002690764.1">
    <property type="nucleotide sequence ID" value="NZ_CM001797.1"/>
</dbReference>
<evidence type="ECO:0000313" key="1">
    <source>
        <dbReference type="EMBL" id="EMB23340.1"/>
    </source>
</evidence>
<proteinExistence type="predicted"/>
<name>A0A0F6MQT7_TREDN</name>
<dbReference type="EMBL" id="AGDY01000004">
    <property type="protein sequence ID" value="EMB23340.1"/>
    <property type="molecule type" value="Genomic_DNA"/>
</dbReference>
<dbReference type="PATRIC" id="fig|999434.4.peg.499"/>
<reference evidence="1" key="1">
    <citation type="submission" date="2012-01" db="EMBL/GenBank/DDBJ databases">
        <title>The Genome Sequence of Treponema denticola OTK.</title>
        <authorList>
            <consortium name="The Broad Institute Genome Sequencing Platform"/>
            <person name="Earl A."/>
            <person name="Ward D."/>
            <person name="Feldgarden M."/>
            <person name="Gevers D."/>
            <person name="Blanton J.M."/>
            <person name="Fenno C.J."/>
            <person name="Baranova O.V."/>
            <person name="Mathney J."/>
            <person name="Dewhirst F.E."/>
            <person name="Izard J."/>
            <person name="Young S.K."/>
            <person name="Zeng Q."/>
            <person name="Gargeya S."/>
            <person name="Fitzgerald M."/>
            <person name="Haas B."/>
            <person name="Abouelleil A."/>
            <person name="Alvarado L."/>
            <person name="Arachchi H.M."/>
            <person name="Berlin A."/>
            <person name="Chapman S.B."/>
            <person name="Gearin G."/>
            <person name="Goldberg J."/>
            <person name="Griggs A."/>
            <person name="Gujja S."/>
            <person name="Hansen M."/>
            <person name="Heiman D."/>
            <person name="Howarth C."/>
            <person name="Larimer J."/>
            <person name="Lui A."/>
            <person name="MacDonald P.J.P."/>
            <person name="McCowen C."/>
            <person name="Montmayeur A."/>
            <person name="Murphy C."/>
            <person name="Neiman D."/>
            <person name="Pearson M."/>
            <person name="Priest M."/>
            <person name="Roberts A."/>
            <person name="Saif S."/>
            <person name="Shea T."/>
            <person name="Sisk P."/>
            <person name="Stolte C."/>
            <person name="Sykes S."/>
            <person name="Wortman J."/>
            <person name="Nusbaum C."/>
            <person name="Birren B."/>
        </authorList>
    </citation>
    <scope>NUCLEOTIDE SEQUENCE [LARGE SCALE GENOMIC DNA]</scope>
    <source>
        <strain evidence="1">OTK</strain>
    </source>
</reference>
<protein>
    <submittedName>
        <fullName evidence="1">Uncharacterized protein</fullName>
    </submittedName>
</protein>
<organism evidence="1">
    <name type="scientific">Treponema denticola OTK</name>
    <dbReference type="NCBI Taxonomy" id="999434"/>
    <lineage>
        <taxon>Bacteria</taxon>
        <taxon>Pseudomonadati</taxon>
        <taxon>Spirochaetota</taxon>
        <taxon>Spirochaetia</taxon>
        <taxon>Spirochaetales</taxon>
        <taxon>Treponemataceae</taxon>
        <taxon>Treponema</taxon>
    </lineage>
</organism>